<dbReference type="InterPro" id="IPR017441">
    <property type="entry name" value="Protein_kinase_ATP_BS"/>
</dbReference>
<dbReference type="CDD" id="cd21742">
    <property type="entry name" value="MobB_NDR_LATS-like"/>
    <property type="match status" value="1"/>
</dbReference>
<evidence type="ECO:0000259" key="12">
    <source>
        <dbReference type="PROSITE" id="PS50011"/>
    </source>
</evidence>
<evidence type="ECO:0000256" key="11">
    <source>
        <dbReference type="SAM" id="MobiDB-lite"/>
    </source>
</evidence>
<feature type="compositionally biased region" description="Basic and acidic residues" evidence="11">
    <location>
        <begin position="245"/>
        <end position="259"/>
    </location>
</feature>
<dbReference type="PROSITE" id="PS50011">
    <property type="entry name" value="PROTEIN_KINASE_DOM"/>
    <property type="match status" value="1"/>
</dbReference>
<feature type="domain" description="AGC-kinase C-terminal" evidence="13">
    <location>
        <begin position="412"/>
        <end position="496"/>
    </location>
</feature>
<evidence type="ECO:0000313" key="14">
    <source>
        <dbReference type="EMBL" id="NDV30953.1"/>
    </source>
</evidence>
<keyword evidence="7 10" id="KW-0067">ATP-binding</keyword>
<organism evidence="14">
    <name type="scientific">Arcella intermedia</name>
    <dbReference type="NCBI Taxonomy" id="1963864"/>
    <lineage>
        <taxon>Eukaryota</taxon>
        <taxon>Amoebozoa</taxon>
        <taxon>Tubulinea</taxon>
        <taxon>Elardia</taxon>
        <taxon>Arcellinida</taxon>
        <taxon>Sphaerothecina</taxon>
        <taxon>Arcellidae</taxon>
        <taxon>Arcella</taxon>
    </lineage>
</organism>
<keyword evidence="6" id="KW-0418">Kinase</keyword>
<evidence type="ECO:0000256" key="3">
    <source>
        <dbReference type="ARBA" id="ARBA00022553"/>
    </source>
</evidence>
<dbReference type="SUPFAM" id="SSF56112">
    <property type="entry name" value="Protein kinase-like (PK-like)"/>
    <property type="match status" value="1"/>
</dbReference>
<dbReference type="InterPro" id="IPR050839">
    <property type="entry name" value="Rho-assoc_Ser/Thr_Kinase"/>
</dbReference>
<dbReference type="FunFam" id="1.10.510.10:FF:000024">
    <property type="entry name" value="Probable serine/threonine-protein kinase cot-1"/>
    <property type="match status" value="2"/>
</dbReference>
<dbReference type="GO" id="GO:0005524">
    <property type="term" value="F:ATP binding"/>
    <property type="evidence" value="ECO:0007669"/>
    <property type="project" value="UniProtKB-UniRule"/>
</dbReference>
<evidence type="ECO:0000256" key="4">
    <source>
        <dbReference type="ARBA" id="ARBA00022679"/>
    </source>
</evidence>
<dbReference type="SMART" id="SM00133">
    <property type="entry name" value="S_TK_X"/>
    <property type="match status" value="1"/>
</dbReference>
<dbReference type="InterPro" id="IPR059233">
    <property type="entry name" value="MobB_NdrA/B/Cbk1"/>
</dbReference>
<dbReference type="EC" id="2.7.11.1" evidence="1"/>
<dbReference type="InterPro" id="IPR000961">
    <property type="entry name" value="AGC-kinase_C"/>
</dbReference>
<evidence type="ECO:0000256" key="6">
    <source>
        <dbReference type="ARBA" id="ARBA00022777"/>
    </source>
</evidence>
<evidence type="ECO:0000256" key="7">
    <source>
        <dbReference type="ARBA" id="ARBA00022840"/>
    </source>
</evidence>
<dbReference type="GO" id="GO:0007010">
    <property type="term" value="P:cytoskeleton organization"/>
    <property type="evidence" value="ECO:0007669"/>
    <property type="project" value="UniProtKB-ARBA"/>
</dbReference>
<dbReference type="InterPro" id="IPR000719">
    <property type="entry name" value="Prot_kinase_dom"/>
</dbReference>
<dbReference type="PANTHER" id="PTHR22988">
    <property type="entry name" value="MYOTONIC DYSTROPHY S/T KINASE-RELATED"/>
    <property type="match status" value="1"/>
</dbReference>
<dbReference type="SMART" id="SM00220">
    <property type="entry name" value="S_TKc"/>
    <property type="match status" value="1"/>
</dbReference>
<dbReference type="GO" id="GO:0004674">
    <property type="term" value="F:protein serine/threonine kinase activity"/>
    <property type="evidence" value="ECO:0007669"/>
    <property type="project" value="UniProtKB-KW"/>
</dbReference>
<dbReference type="Pfam" id="PF00069">
    <property type="entry name" value="Pkinase"/>
    <property type="match status" value="2"/>
</dbReference>
<keyword evidence="4" id="KW-0808">Transferase</keyword>
<dbReference type="PROSITE" id="PS51285">
    <property type="entry name" value="AGC_KINASE_CTER"/>
    <property type="match status" value="1"/>
</dbReference>
<sequence length="510" mass="59656">MEASQAAKASLERYYKNLFKSLKEREQRRQMYLKKMEEMGLNSEEKEKRITQLYKIETEYTRARRVRLSSDTFKTIRIIGKGSFGEVHLVQMKGTGKLYAMKKLRKSTMIERNQVSHVKNERDALALLNDFTQNNPWVTKLYYSFQDALYLYFIMEYVPGGDMMTQLMKLQVLTEDETRFYIAELVLAVDSVHGVSFIHRDIKPDNILIDKCGHIKLTDFGLSIGLSSEDKVETLRARYKDKDRYSSLKDNEKPPKREEDDTEAINVTYSRPGGEPTGLSLRKTDERFSSWNAKRRVLAFSEVGTPDYMAPDVLNRESSDNAYGEEADWWSVGVIMFEMLAGFPIFYSNEEDENEPSTFEKILEYPKYLEEALSEVSLSPMAEDLIRRFCSDKKVRIGRNGVEEIKSHPFFKGIDWDNIRKGDGPLIPQISHPLDTRYFPKYDVDEIEDEQIREEMKQMEEQDKDFPRWRGRRLRQNDLPFIGFTYKNFAAVPSLLSATPKKEPTSFKRY</sequence>
<dbReference type="FunFam" id="3.30.200.20:FF:000192">
    <property type="entry name" value="Serine/threonine-protein kinase cot-1"/>
    <property type="match status" value="1"/>
</dbReference>
<feature type="domain" description="Protein kinase" evidence="12">
    <location>
        <begin position="73"/>
        <end position="411"/>
    </location>
</feature>
<keyword evidence="3" id="KW-0597">Phosphoprotein</keyword>
<keyword evidence="5 10" id="KW-0547">Nucleotide-binding</keyword>
<feature type="binding site" evidence="10">
    <location>
        <position position="102"/>
    </location>
    <ligand>
        <name>ATP</name>
        <dbReference type="ChEBI" id="CHEBI:30616"/>
    </ligand>
</feature>
<dbReference type="InterPro" id="IPR011009">
    <property type="entry name" value="Kinase-like_dom_sf"/>
</dbReference>
<dbReference type="PROSITE" id="PS00108">
    <property type="entry name" value="PROTEIN_KINASE_ST"/>
    <property type="match status" value="1"/>
</dbReference>
<evidence type="ECO:0000256" key="5">
    <source>
        <dbReference type="ARBA" id="ARBA00022741"/>
    </source>
</evidence>
<dbReference type="InterPro" id="IPR008271">
    <property type="entry name" value="Ser/Thr_kinase_AS"/>
</dbReference>
<evidence type="ECO:0000256" key="9">
    <source>
        <dbReference type="ARBA" id="ARBA00048679"/>
    </source>
</evidence>
<evidence type="ECO:0000259" key="13">
    <source>
        <dbReference type="PROSITE" id="PS51285"/>
    </source>
</evidence>
<comment type="catalytic activity">
    <reaction evidence="9">
        <text>L-seryl-[protein] + ATP = O-phospho-L-seryl-[protein] + ADP + H(+)</text>
        <dbReference type="Rhea" id="RHEA:17989"/>
        <dbReference type="Rhea" id="RHEA-COMP:9863"/>
        <dbReference type="Rhea" id="RHEA-COMP:11604"/>
        <dbReference type="ChEBI" id="CHEBI:15378"/>
        <dbReference type="ChEBI" id="CHEBI:29999"/>
        <dbReference type="ChEBI" id="CHEBI:30616"/>
        <dbReference type="ChEBI" id="CHEBI:83421"/>
        <dbReference type="ChEBI" id="CHEBI:456216"/>
        <dbReference type="EC" id="2.7.11.1"/>
    </reaction>
</comment>
<dbReference type="PROSITE" id="PS00107">
    <property type="entry name" value="PROTEIN_KINASE_ATP"/>
    <property type="match status" value="1"/>
</dbReference>
<dbReference type="PANTHER" id="PTHR22988:SF76">
    <property type="entry name" value="CHROMOSOME UNDETERMINED SCAFFOLD_135, WHOLE GENOME SHOTGUN SEQUENCE"/>
    <property type="match status" value="1"/>
</dbReference>
<dbReference type="AlphaFoldDB" id="A0A6B2L1R2"/>
<evidence type="ECO:0000256" key="2">
    <source>
        <dbReference type="ARBA" id="ARBA00022527"/>
    </source>
</evidence>
<dbReference type="Gene3D" id="1.10.510.10">
    <property type="entry name" value="Transferase(Phosphotransferase) domain 1"/>
    <property type="match status" value="2"/>
</dbReference>
<dbReference type="Gene3D" id="3.30.200.20">
    <property type="entry name" value="Phosphorylase Kinase, domain 1"/>
    <property type="match status" value="2"/>
</dbReference>
<name>A0A6B2L1R2_9EUKA</name>
<dbReference type="EMBL" id="GIBP01001984">
    <property type="protein sequence ID" value="NDV30953.1"/>
    <property type="molecule type" value="Transcribed_RNA"/>
</dbReference>
<keyword evidence="2" id="KW-0723">Serine/threonine-protein kinase</keyword>
<comment type="catalytic activity">
    <reaction evidence="8">
        <text>L-threonyl-[protein] + ATP = O-phospho-L-threonyl-[protein] + ADP + H(+)</text>
        <dbReference type="Rhea" id="RHEA:46608"/>
        <dbReference type="Rhea" id="RHEA-COMP:11060"/>
        <dbReference type="Rhea" id="RHEA-COMP:11605"/>
        <dbReference type="ChEBI" id="CHEBI:15378"/>
        <dbReference type="ChEBI" id="CHEBI:30013"/>
        <dbReference type="ChEBI" id="CHEBI:30616"/>
        <dbReference type="ChEBI" id="CHEBI:61977"/>
        <dbReference type="ChEBI" id="CHEBI:456216"/>
        <dbReference type="EC" id="2.7.11.1"/>
    </reaction>
</comment>
<evidence type="ECO:0000256" key="8">
    <source>
        <dbReference type="ARBA" id="ARBA00047899"/>
    </source>
</evidence>
<accession>A0A6B2L1R2</accession>
<evidence type="ECO:0000256" key="1">
    <source>
        <dbReference type="ARBA" id="ARBA00012513"/>
    </source>
</evidence>
<protein>
    <recommendedName>
        <fullName evidence="1">non-specific serine/threonine protein kinase</fullName>
        <ecNumber evidence="1">2.7.11.1</ecNumber>
    </recommendedName>
</protein>
<reference evidence="14" key="1">
    <citation type="journal article" date="2020" name="J. Eukaryot. Microbiol.">
        <title>De novo Sequencing, Assembly and Annotation of the Transcriptome for the Free-Living Testate Amoeba Arcella intermedia.</title>
        <authorList>
            <person name="Ribeiro G.M."/>
            <person name="Porfirio-Sousa A.L."/>
            <person name="Maurer-Alcala X.X."/>
            <person name="Katz L.A."/>
            <person name="Lahr D.J.G."/>
        </authorList>
    </citation>
    <scope>NUCLEOTIDE SEQUENCE</scope>
</reference>
<proteinExistence type="predicted"/>
<evidence type="ECO:0000256" key="10">
    <source>
        <dbReference type="PROSITE-ProRule" id="PRU10141"/>
    </source>
</evidence>
<feature type="region of interest" description="Disordered" evidence="11">
    <location>
        <begin position="245"/>
        <end position="281"/>
    </location>
</feature>